<comment type="caution">
    <text evidence="2">The sequence shown here is derived from an EMBL/GenBank/DDBJ whole genome shotgun (WGS) entry which is preliminary data.</text>
</comment>
<feature type="transmembrane region" description="Helical" evidence="1">
    <location>
        <begin position="213"/>
        <end position="234"/>
    </location>
</feature>
<gene>
    <name evidence="2" type="ORF">Ae201684_004110</name>
</gene>
<feature type="transmembrane region" description="Helical" evidence="1">
    <location>
        <begin position="179"/>
        <end position="201"/>
    </location>
</feature>
<keyword evidence="1" id="KW-0472">Membrane</keyword>
<evidence type="ECO:0000313" key="3">
    <source>
        <dbReference type="Proteomes" id="UP000481153"/>
    </source>
</evidence>
<sequence length="267" mass="29214">MGFSLAGLFALEFDYGRAPSAGIQQLRGGVAATKQRGSNRCRHVDGFPTDLWPSFLHIFSWTCWIEFVGHDRRRRVVDECRGDCSHLERACTHPTHAVFRIFDFPLETTMANLPMFTLIGRVVVLVSTIISFFCCTAVTGVSAGDYAFLVSFIALAYTLLHAYFVTFKRNVTFTFRAQLVIDAVLAILLLAGAIAVVSSPWAKWYGLPGAGTAAVVFIFFATAAQIAVIVMHVMSTSRSDEPTLETPPNVYVPSSVPAGKHGVELQA</sequence>
<dbReference type="Proteomes" id="UP000481153">
    <property type="component" value="Unassembled WGS sequence"/>
</dbReference>
<accession>A0A6G0XJ87</accession>
<dbReference type="VEuPathDB" id="FungiDB:AeMF1_019447"/>
<reference evidence="2 3" key="1">
    <citation type="submission" date="2019-07" db="EMBL/GenBank/DDBJ databases">
        <title>Genomics analysis of Aphanomyces spp. identifies a new class of oomycete effector associated with host adaptation.</title>
        <authorList>
            <person name="Gaulin E."/>
        </authorList>
    </citation>
    <scope>NUCLEOTIDE SEQUENCE [LARGE SCALE GENOMIC DNA]</scope>
    <source>
        <strain evidence="2 3">ATCC 201684</strain>
    </source>
</reference>
<organism evidence="2 3">
    <name type="scientific">Aphanomyces euteiches</name>
    <dbReference type="NCBI Taxonomy" id="100861"/>
    <lineage>
        <taxon>Eukaryota</taxon>
        <taxon>Sar</taxon>
        <taxon>Stramenopiles</taxon>
        <taxon>Oomycota</taxon>
        <taxon>Saprolegniomycetes</taxon>
        <taxon>Saprolegniales</taxon>
        <taxon>Verrucalvaceae</taxon>
        <taxon>Aphanomyces</taxon>
    </lineage>
</organism>
<protein>
    <recommendedName>
        <fullName evidence="4">MARVEL domain-containing protein</fullName>
    </recommendedName>
</protein>
<dbReference type="EMBL" id="VJMJ01000052">
    <property type="protein sequence ID" value="KAF0740373.1"/>
    <property type="molecule type" value="Genomic_DNA"/>
</dbReference>
<name>A0A6G0XJ87_9STRA</name>
<keyword evidence="1" id="KW-1133">Transmembrane helix</keyword>
<proteinExistence type="predicted"/>
<evidence type="ECO:0000256" key="1">
    <source>
        <dbReference type="SAM" id="Phobius"/>
    </source>
</evidence>
<keyword evidence="3" id="KW-1185">Reference proteome</keyword>
<evidence type="ECO:0008006" key="4">
    <source>
        <dbReference type="Google" id="ProtNLM"/>
    </source>
</evidence>
<feature type="transmembrane region" description="Helical" evidence="1">
    <location>
        <begin position="118"/>
        <end position="140"/>
    </location>
</feature>
<keyword evidence="1" id="KW-0812">Transmembrane</keyword>
<dbReference type="AlphaFoldDB" id="A0A6G0XJ87"/>
<feature type="transmembrane region" description="Helical" evidence="1">
    <location>
        <begin position="146"/>
        <end position="167"/>
    </location>
</feature>
<evidence type="ECO:0000313" key="2">
    <source>
        <dbReference type="EMBL" id="KAF0740373.1"/>
    </source>
</evidence>